<reference evidence="2 3" key="1">
    <citation type="submission" date="2023-10" db="EMBL/GenBank/DDBJ databases">
        <title>Chromosome-scale genome assembly provides insights into flower coloration mechanisms of Canna indica.</title>
        <authorList>
            <person name="Li C."/>
        </authorList>
    </citation>
    <scope>NUCLEOTIDE SEQUENCE [LARGE SCALE GENOMIC DNA]</scope>
    <source>
        <tissue evidence="2">Flower</tissue>
    </source>
</reference>
<evidence type="ECO:0000259" key="1">
    <source>
        <dbReference type="Pfam" id="PF07859"/>
    </source>
</evidence>
<organism evidence="2 3">
    <name type="scientific">Canna indica</name>
    <name type="common">Indian-shot</name>
    <dbReference type="NCBI Taxonomy" id="4628"/>
    <lineage>
        <taxon>Eukaryota</taxon>
        <taxon>Viridiplantae</taxon>
        <taxon>Streptophyta</taxon>
        <taxon>Embryophyta</taxon>
        <taxon>Tracheophyta</taxon>
        <taxon>Spermatophyta</taxon>
        <taxon>Magnoliopsida</taxon>
        <taxon>Liliopsida</taxon>
        <taxon>Zingiberales</taxon>
        <taxon>Cannaceae</taxon>
        <taxon>Canna</taxon>
    </lineage>
</organism>
<dbReference type="InterPro" id="IPR029058">
    <property type="entry name" value="AB_hydrolase_fold"/>
</dbReference>
<dbReference type="SUPFAM" id="SSF53474">
    <property type="entry name" value="alpha/beta-Hydrolases"/>
    <property type="match status" value="1"/>
</dbReference>
<evidence type="ECO:0000313" key="3">
    <source>
        <dbReference type="Proteomes" id="UP001327560"/>
    </source>
</evidence>
<proteinExistence type="predicted"/>
<dbReference type="GO" id="GO:0016787">
    <property type="term" value="F:hydrolase activity"/>
    <property type="evidence" value="ECO:0007669"/>
    <property type="project" value="InterPro"/>
</dbReference>
<dbReference type="AlphaFoldDB" id="A0AAQ3L0H4"/>
<dbReference type="Proteomes" id="UP001327560">
    <property type="component" value="Chromosome 9"/>
</dbReference>
<gene>
    <name evidence="2" type="ORF">Cni_G27258</name>
</gene>
<dbReference type="EMBL" id="CP136898">
    <property type="protein sequence ID" value="WOL18462.1"/>
    <property type="molecule type" value="Genomic_DNA"/>
</dbReference>
<accession>A0AAQ3L0H4</accession>
<dbReference type="InterPro" id="IPR013094">
    <property type="entry name" value="AB_hydrolase_3"/>
</dbReference>
<dbReference type="Gene3D" id="3.40.50.1820">
    <property type="entry name" value="alpha/beta hydrolase"/>
    <property type="match status" value="1"/>
</dbReference>
<protein>
    <recommendedName>
        <fullName evidence="1">Alpha/beta hydrolase fold-3 domain-containing protein</fullName>
    </recommendedName>
</protein>
<evidence type="ECO:0000313" key="2">
    <source>
        <dbReference type="EMBL" id="WOL18462.1"/>
    </source>
</evidence>
<dbReference type="Pfam" id="PF07859">
    <property type="entry name" value="Abhydrolase_3"/>
    <property type="match status" value="1"/>
</dbReference>
<name>A0AAQ3L0H4_9LILI</name>
<sequence>MNWAFARALGQVNTGPILDPIALKPALFPGPDLNAPFFESVVALLAVVLSVDYCLAPEHCLPAAYEDALDALDAHLWLCSARASPISLSLLF</sequence>
<feature type="domain" description="Alpha/beta hydrolase fold-3" evidence="1">
    <location>
        <begin position="41"/>
        <end position="74"/>
    </location>
</feature>
<keyword evidence="3" id="KW-1185">Reference proteome</keyword>